<evidence type="ECO:0000256" key="7">
    <source>
        <dbReference type="ARBA" id="ARBA00023004"/>
    </source>
</evidence>
<accession>A0AAD6TZB7</accession>
<evidence type="ECO:0000256" key="10">
    <source>
        <dbReference type="RuleBase" id="RU000461"/>
    </source>
</evidence>
<organism evidence="11 12">
    <name type="scientific">Mycena belliarum</name>
    <dbReference type="NCBI Taxonomy" id="1033014"/>
    <lineage>
        <taxon>Eukaryota</taxon>
        <taxon>Fungi</taxon>
        <taxon>Dikarya</taxon>
        <taxon>Basidiomycota</taxon>
        <taxon>Agaricomycotina</taxon>
        <taxon>Agaricomycetes</taxon>
        <taxon>Agaricomycetidae</taxon>
        <taxon>Agaricales</taxon>
        <taxon>Marasmiineae</taxon>
        <taxon>Mycenaceae</taxon>
        <taxon>Mycena</taxon>
    </lineage>
</organism>
<dbReference type="EMBL" id="JARJCN010000036">
    <property type="protein sequence ID" value="KAJ7084813.1"/>
    <property type="molecule type" value="Genomic_DNA"/>
</dbReference>
<dbReference type="InterPro" id="IPR001128">
    <property type="entry name" value="Cyt_P450"/>
</dbReference>
<evidence type="ECO:0000256" key="1">
    <source>
        <dbReference type="ARBA" id="ARBA00001971"/>
    </source>
</evidence>
<dbReference type="Gene3D" id="1.10.630.10">
    <property type="entry name" value="Cytochrome P450"/>
    <property type="match status" value="1"/>
</dbReference>
<dbReference type="GO" id="GO:0004497">
    <property type="term" value="F:monooxygenase activity"/>
    <property type="evidence" value="ECO:0007669"/>
    <property type="project" value="UniProtKB-KW"/>
</dbReference>
<protein>
    <submittedName>
        <fullName evidence="11">Cytochrome P450</fullName>
    </submittedName>
</protein>
<dbReference type="AlphaFoldDB" id="A0AAD6TZB7"/>
<gene>
    <name evidence="11" type="ORF">B0H15DRAFT_923507</name>
</gene>
<keyword evidence="12" id="KW-1185">Reference proteome</keyword>
<dbReference type="InterPro" id="IPR036396">
    <property type="entry name" value="Cyt_P450_sf"/>
</dbReference>
<dbReference type="SUPFAM" id="SSF48264">
    <property type="entry name" value="Cytochrome P450"/>
    <property type="match status" value="1"/>
</dbReference>
<keyword evidence="5 9" id="KW-0479">Metal-binding</keyword>
<sequence>MNTGGVNLPPGPRGLPFLGNVHQVPKTNMWTTFSDWASIYGNIISLPVRDIFYFRIIGRHFIVLSTAEAANELLVKRSSIYSDRPRFVMAGRLIGRETSLIFSSYGPRLRQCRRMLHSALNPQVCYTYNALLTNEAQLFVDSLVACQGPVDPSTYIRRFAGRTLIHIAYGSFTDAEGELLINLAHELALLTDQAVEPGRWLVDSFPFLRHIPSWFPGASFQKWAQYARVRNTATLHLPVQLVKKKMVRSFENQVAGTATTSFTSKLISDMTVDGHLLLPVSMQTAAVLELFFLMMALHPDIQHKAQSEIDSLIGPGLSPGFEHRSALPYVELIIKELYRYHPVAPLVPHATTQADVYRGRHIPRGTGVFVNIWSICHETRVYPHPERFWPERYLEASKSSSSYPGTNPDPAQWAFGFGRRICPGQCLADSMVYICIVKTLAAFQIGKATIRKPLVVV</sequence>
<dbReference type="Pfam" id="PF00067">
    <property type="entry name" value="p450"/>
    <property type="match status" value="1"/>
</dbReference>
<dbReference type="GO" id="GO:0020037">
    <property type="term" value="F:heme binding"/>
    <property type="evidence" value="ECO:0007669"/>
    <property type="project" value="InterPro"/>
</dbReference>
<proteinExistence type="inferred from homology"/>
<dbReference type="InterPro" id="IPR050364">
    <property type="entry name" value="Cytochrome_P450_fung"/>
</dbReference>
<dbReference type="PROSITE" id="PS00086">
    <property type="entry name" value="CYTOCHROME_P450"/>
    <property type="match status" value="1"/>
</dbReference>
<name>A0AAD6TZB7_9AGAR</name>
<evidence type="ECO:0000256" key="3">
    <source>
        <dbReference type="ARBA" id="ARBA00010617"/>
    </source>
</evidence>
<evidence type="ECO:0000256" key="9">
    <source>
        <dbReference type="PIRSR" id="PIRSR602401-1"/>
    </source>
</evidence>
<reference evidence="11" key="1">
    <citation type="submission" date="2023-03" db="EMBL/GenBank/DDBJ databases">
        <title>Massive genome expansion in bonnet fungi (Mycena s.s.) driven by repeated elements and novel gene families across ecological guilds.</title>
        <authorList>
            <consortium name="Lawrence Berkeley National Laboratory"/>
            <person name="Harder C.B."/>
            <person name="Miyauchi S."/>
            <person name="Viragh M."/>
            <person name="Kuo A."/>
            <person name="Thoen E."/>
            <person name="Andreopoulos B."/>
            <person name="Lu D."/>
            <person name="Skrede I."/>
            <person name="Drula E."/>
            <person name="Henrissat B."/>
            <person name="Morin E."/>
            <person name="Kohler A."/>
            <person name="Barry K."/>
            <person name="LaButti K."/>
            <person name="Morin E."/>
            <person name="Salamov A."/>
            <person name="Lipzen A."/>
            <person name="Mereny Z."/>
            <person name="Hegedus B."/>
            <person name="Baldrian P."/>
            <person name="Stursova M."/>
            <person name="Weitz H."/>
            <person name="Taylor A."/>
            <person name="Grigoriev I.V."/>
            <person name="Nagy L.G."/>
            <person name="Martin F."/>
            <person name="Kauserud H."/>
        </authorList>
    </citation>
    <scope>NUCLEOTIDE SEQUENCE</scope>
    <source>
        <strain evidence="11">CBHHK173m</strain>
    </source>
</reference>
<dbReference type="InterPro" id="IPR002401">
    <property type="entry name" value="Cyt_P450_E_grp-I"/>
</dbReference>
<dbReference type="CDD" id="cd11065">
    <property type="entry name" value="CYP64-like"/>
    <property type="match status" value="1"/>
</dbReference>
<comment type="pathway">
    <text evidence="2">Secondary metabolite biosynthesis.</text>
</comment>
<evidence type="ECO:0000256" key="5">
    <source>
        <dbReference type="ARBA" id="ARBA00022723"/>
    </source>
</evidence>
<evidence type="ECO:0000256" key="4">
    <source>
        <dbReference type="ARBA" id="ARBA00022617"/>
    </source>
</evidence>
<dbReference type="PANTHER" id="PTHR46300">
    <property type="entry name" value="P450, PUTATIVE (EUROFUNG)-RELATED-RELATED"/>
    <property type="match status" value="1"/>
</dbReference>
<evidence type="ECO:0000256" key="2">
    <source>
        <dbReference type="ARBA" id="ARBA00005179"/>
    </source>
</evidence>
<feature type="binding site" description="axial binding residue" evidence="9">
    <location>
        <position position="422"/>
    </location>
    <ligand>
        <name>heme</name>
        <dbReference type="ChEBI" id="CHEBI:30413"/>
    </ligand>
    <ligandPart>
        <name>Fe</name>
        <dbReference type="ChEBI" id="CHEBI:18248"/>
    </ligandPart>
</feature>
<keyword evidence="6 10" id="KW-0560">Oxidoreductase</keyword>
<dbReference type="GO" id="GO:0005506">
    <property type="term" value="F:iron ion binding"/>
    <property type="evidence" value="ECO:0007669"/>
    <property type="project" value="InterPro"/>
</dbReference>
<dbReference type="PRINTS" id="PR00463">
    <property type="entry name" value="EP450I"/>
</dbReference>
<evidence type="ECO:0000313" key="12">
    <source>
        <dbReference type="Proteomes" id="UP001222325"/>
    </source>
</evidence>
<dbReference type="PANTHER" id="PTHR46300:SF7">
    <property type="entry name" value="P450, PUTATIVE (EUROFUNG)-RELATED"/>
    <property type="match status" value="1"/>
</dbReference>
<evidence type="ECO:0000313" key="11">
    <source>
        <dbReference type="EMBL" id="KAJ7084813.1"/>
    </source>
</evidence>
<dbReference type="PRINTS" id="PR00385">
    <property type="entry name" value="P450"/>
</dbReference>
<dbReference type="InterPro" id="IPR017972">
    <property type="entry name" value="Cyt_P450_CS"/>
</dbReference>
<dbReference type="Proteomes" id="UP001222325">
    <property type="component" value="Unassembled WGS sequence"/>
</dbReference>
<dbReference type="GO" id="GO:0016705">
    <property type="term" value="F:oxidoreductase activity, acting on paired donors, with incorporation or reduction of molecular oxygen"/>
    <property type="evidence" value="ECO:0007669"/>
    <property type="project" value="InterPro"/>
</dbReference>
<evidence type="ECO:0000256" key="6">
    <source>
        <dbReference type="ARBA" id="ARBA00023002"/>
    </source>
</evidence>
<comment type="caution">
    <text evidence="11">The sequence shown here is derived from an EMBL/GenBank/DDBJ whole genome shotgun (WGS) entry which is preliminary data.</text>
</comment>
<evidence type="ECO:0000256" key="8">
    <source>
        <dbReference type="ARBA" id="ARBA00023033"/>
    </source>
</evidence>
<comment type="cofactor">
    <cofactor evidence="1 9">
        <name>heme</name>
        <dbReference type="ChEBI" id="CHEBI:30413"/>
    </cofactor>
</comment>
<keyword evidence="8 10" id="KW-0503">Monooxygenase</keyword>
<comment type="similarity">
    <text evidence="3 10">Belongs to the cytochrome P450 family.</text>
</comment>
<keyword evidence="4 9" id="KW-0349">Heme</keyword>
<keyword evidence="7 9" id="KW-0408">Iron</keyword>